<keyword evidence="2" id="KW-0378">Hydrolase</keyword>
<dbReference type="PANTHER" id="PTHR30231">
    <property type="entry name" value="DNA POLYMERASE III SUBUNIT EPSILON"/>
    <property type="match status" value="1"/>
</dbReference>
<evidence type="ECO:0000313" key="6">
    <source>
        <dbReference type="Proteomes" id="UP000002608"/>
    </source>
</evidence>
<dbReference type="SMART" id="SM00479">
    <property type="entry name" value="EXOIII"/>
    <property type="match status" value="1"/>
</dbReference>
<evidence type="ECO:0000256" key="2">
    <source>
        <dbReference type="ARBA" id="ARBA00022801"/>
    </source>
</evidence>
<evidence type="ECO:0000256" key="3">
    <source>
        <dbReference type="ARBA" id="ARBA00022839"/>
    </source>
</evidence>
<reference evidence="5 6" key="1">
    <citation type="submission" date="2007-10" db="EMBL/GenBank/DDBJ databases">
        <title>Complete sequence of Shewanella pealeana ATCC 700345.</title>
        <authorList>
            <consortium name="US DOE Joint Genome Institute"/>
            <person name="Copeland A."/>
            <person name="Lucas S."/>
            <person name="Lapidus A."/>
            <person name="Barry K."/>
            <person name="Glavina del Rio T."/>
            <person name="Dalin E."/>
            <person name="Tice H."/>
            <person name="Pitluck S."/>
            <person name="Chertkov O."/>
            <person name="Brettin T."/>
            <person name="Bruce D."/>
            <person name="Detter J.C."/>
            <person name="Han C."/>
            <person name="Schmutz J."/>
            <person name="Larimer F."/>
            <person name="Land M."/>
            <person name="Hauser L."/>
            <person name="Kyrpides N."/>
            <person name="Kim E."/>
            <person name="Zhao J.-S.Z."/>
            <person name="Manno D."/>
            <person name="Hawari J."/>
            <person name="Richardson P."/>
        </authorList>
    </citation>
    <scope>NUCLEOTIDE SEQUENCE [LARGE SCALE GENOMIC DNA]</scope>
    <source>
        <strain evidence="6">ATCC 700345 / ANG-SQ1</strain>
    </source>
</reference>
<dbReference type="Gene3D" id="3.30.420.10">
    <property type="entry name" value="Ribonuclease H-like superfamily/Ribonuclease H"/>
    <property type="match status" value="1"/>
</dbReference>
<dbReference type="Proteomes" id="UP000002608">
    <property type="component" value="Chromosome"/>
</dbReference>
<dbReference type="PANTHER" id="PTHR30231:SF4">
    <property type="entry name" value="PROTEIN NEN2"/>
    <property type="match status" value="1"/>
</dbReference>
<keyword evidence="6" id="KW-1185">Reference proteome</keyword>
<name>A8H385_SHEPA</name>
<dbReference type="Pfam" id="PF00929">
    <property type="entry name" value="RNase_T"/>
    <property type="match status" value="1"/>
</dbReference>
<dbReference type="InterPro" id="IPR036397">
    <property type="entry name" value="RNaseH_sf"/>
</dbReference>
<dbReference type="AlphaFoldDB" id="A8H385"/>
<dbReference type="eggNOG" id="COG0847">
    <property type="taxonomic scope" value="Bacteria"/>
</dbReference>
<organism evidence="5 6">
    <name type="scientific">Shewanella pealeana (strain ATCC 700345 / ANG-SQ1)</name>
    <dbReference type="NCBI Taxonomy" id="398579"/>
    <lineage>
        <taxon>Bacteria</taxon>
        <taxon>Pseudomonadati</taxon>
        <taxon>Pseudomonadota</taxon>
        <taxon>Gammaproteobacteria</taxon>
        <taxon>Alteromonadales</taxon>
        <taxon>Shewanellaceae</taxon>
        <taxon>Shewanella</taxon>
    </lineage>
</organism>
<feature type="domain" description="Exonuclease" evidence="4">
    <location>
        <begin position="44"/>
        <end position="217"/>
    </location>
</feature>
<evidence type="ECO:0000256" key="1">
    <source>
        <dbReference type="ARBA" id="ARBA00022722"/>
    </source>
</evidence>
<dbReference type="GO" id="GO:0005829">
    <property type="term" value="C:cytosol"/>
    <property type="evidence" value="ECO:0007669"/>
    <property type="project" value="TreeGrafter"/>
</dbReference>
<dbReference type="InterPro" id="IPR012337">
    <property type="entry name" value="RNaseH-like_sf"/>
</dbReference>
<evidence type="ECO:0000259" key="4">
    <source>
        <dbReference type="SMART" id="SM00479"/>
    </source>
</evidence>
<proteinExistence type="predicted"/>
<keyword evidence="1" id="KW-0540">Nuclease</keyword>
<protein>
    <submittedName>
        <fullName evidence="5">Exonuclease RNase T and DNA polymerase III</fullName>
    </submittedName>
</protein>
<dbReference type="GO" id="GO:0008408">
    <property type="term" value="F:3'-5' exonuclease activity"/>
    <property type="evidence" value="ECO:0007669"/>
    <property type="project" value="TreeGrafter"/>
</dbReference>
<dbReference type="GO" id="GO:0006259">
    <property type="term" value="P:DNA metabolic process"/>
    <property type="evidence" value="ECO:0007669"/>
    <property type="project" value="UniProtKB-ARBA"/>
</dbReference>
<dbReference type="HOGENOM" id="CLU_047806_9_0_6"/>
<dbReference type="STRING" id="398579.Spea_1698"/>
<keyword evidence="3 5" id="KW-0269">Exonuclease</keyword>
<dbReference type="CDD" id="cd06127">
    <property type="entry name" value="DEDDh"/>
    <property type="match status" value="1"/>
</dbReference>
<dbReference type="KEGG" id="spl:Spea_1698"/>
<accession>A8H385</accession>
<dbReference type="InterPro" id="IPR013520">
    <property type="entry name" value="Ribonucl_H"/>
</dbReference>
<dbReference type="RefSeq" id="WP_012154942.1">
    <property type="nucleotide sequence ID" value="NC_009901.1"/>
</dbReference>
<evidence type="ECO:0000313" key="5">
    <source>
        <dbReference type="EMBL" id="ABV87022.1"/>
    </source>
</evidence>
<dbReference type="GO" id="GO:0003676">
    <property type="term" value="F:nucleic acid binding"/>
    <property type="evidence" value="ECO:0007669"/>
    <property type="project" value="InterPro"/>
</dbReference>
<sequence length="228" mass="25091">MENLRNLYLKTRLQFNALLSQDTVISGYHRALVTQISKPLSQLPLMAVDLEMTGLNSQFDQILSIGLIPIRNGLLQVSHSKHLLVSIDGSVGDSAVIHGIVDNQLTQAVSPKLAMAWFLEQTQGHVLVAHHAPLDLCFLKAEIQRCYGQTIQFVAIDTMAVEKRRLLMQIDVIKEGSLRLDACRQRYGLPVYAAHNAAIDALACGELLLAQIAAIAGNDELSLFDLLN</sequence>
<dbReference type="EMBL" id="CP000851">
    <property type="protein sequence ID" value="ABV87022.1"/>
    <property type="molecule type" value="Genomic_DNA"/>
</dbReference>
<gene>
    <name evidence="5" type="ordered locus">Spea_1698</name>
</gene>
<dbReference type="SUPFAM" id="SSF53098">
    <property type="entry name" value="Ribonuclease H-like"/>
    <property type="match status" value="1"/>
</dbReference>